<reference evidence="1 2" key="1">
    <citation type="journal article" name="Sci. Rep.">
        <title>Telomere-to-telomere assembled and centromere annotated genomes of the two main subspecies of the button mushroom Agaricus bisporus reveal especially polymorphic chromosome ends.</title>
        <authorList>
            <person name="Sonnenberg A.S.M."/>
            <person name="Sedaghat-Telgerd N."/>
            <person name="Lavrijssen B."/>
            <person name="Ohm R.A."/>
            <person name="Hendrickx P.M."/>
            <person name="Scholtmeijer K."/>
            <person name="Baars J.J.P."/>
            <person name="van Peer A."/>
        </authorList>
    </citation>
    <scope>NUCLEOTIDE SEQUENCE [LARGE SCALE GENOMIC DNA]</scope>
    <source>
        <strain evidence="1 2">H119_p4</strain>
    </source>
</reference>
<sequence>MAPSYVARWSQHNGPEILAQLHSNQLQEFVTHLPSQTNHSRSHHNSWILTSFYSGRLYVVHFGFTASFREQGVPEHSYCYTRLLLIDFSSLDNILRLKSLYLPIGGRSKLFLMPSTSY</sequence>
<evidence type="ECO:0000313" key="1">
    <source>
        <dbReference type="EMBL" id="KAF7782776.1"/>
    </source>
</evidence>
<gene>
    <name evidence="1" type="ORF">Agabi119p4_2152</name>
</gene>
<name>A0A8H7KJU7_AGABI</name>
<evidence type="ECO:0000313" key="2">
    <source>
        <dbReference type="Proteomes" id="UP000629468"/>
    </source>
</evidence>
<accession>A0A8H7KJU7</accession>
<dbReference type="AlphaFoldDB" id="A0A8H7KJU7"/>
<protein>
    <submittedName>
        <fullName evidence="1">Uncharacterized protein</fullName>
    </submittedName>
</protein>
<organism evidence="1 2">
    <name type="scientific">Agaricus bisporus var. burnettii</name>
    <dbReference type="NCBI Taxonomy" id="192524"/>
    <lineage>
        <taxon>Eukaryota</taxon>
        <taxon>Fungi</taxon>
        <taxon>Dikarya</taxon>
        <taxon>Basidiomycota</taxon>
        <taxon>Agaricomycotina</taxon>
        <taxon>Agaricomycetes</taxon>
        <taxon>Agaricomycetidae</taxon>
        <taxon>Agaricales</taxon>
        <taxon>Agaricineae</taxon>
        <taxon>Agaricaceae</taxon>
        <taxon>Agaricus</taxon>
    </lineage>
</organism>
<dbReference type="EMBL" id="JABXXO010000003">
    <property type="protein sequence ID" value="KAF7782776.1"/>
    <property type="molecule type" value="Genomic_DNA"/>
</dbReference>
<comment type="caution">
    <text evidence="1">The sequence shown here is derived from an EMBL/GenBank/DDBJ whole genome shotgun (WGS) entry which is preliminary data.</text>
</comment>
<proteinExistence type="predicted"/>
<dbReference type="Proteomes" id="UP000629468">
    <property type="component" value="Unassembled WGS sequence"/>
</dbReference>